<feature type="domain" description="DUF2062" evidence="2">
    <location>
        <begin position="23"/>
        <end position="174"/>
    </location>
</feature>
<reference evidence="3 4" key="1">
    <citation type="submission" date="2019-03" db="EMBL/GenBank/DDBJ databases">
        <title>Complete genome sequence of two outbreak-associated Acinetobacter haemolyticus strains.</title>
        <authorList>
            <person name="Bai L."/>
            <person name="Zhang S.-C."/>
            <person name="Deng Y."/>
            <person name="Song C.-C."/>
            <person name="Kang G.-B."/>
            <person name="Dong Y."/>
            <person name="Wang Y."/>
            <person name="Gao F."/>
            <person name="Huang H."/>
        </authorList>
    </citation>
    <scope>NUCLEOTIDE SEQUENCE [LARGE SCALE GENOMIC DNA]</scope>
    <source>
        <strain evidence="3 4">TJR01</strain>
    </source>
</reference>
<dbReference type="AlphaFoldDB" id="A0A3R9QJN6"/>
<evidence type="ECO:0000313" key="3">
    <source>
        <dbReference type="EMBL" id="QBQ17758.1"/>
    </source>
</evidence>
<dbReference type="PANTHER" id="PTHR40547:SF1">
    <property type="entry name" value="SLL0298 PROTEIN"/>
    <property type="match status" value="1"/>
</dbReference>
<name>A0A3R9QJN6_ACIHA</name>
<dbReference type="RefSeq" id="WP_125501253.1">
    <property type="nucleotide sequence ID" value="NZ_CAXNZT010000080.1"/>
</dbReference>
<dbReference type="EMBL" id="CP038009">
    <property type="protein sequence ID" value="QBQ17758.1"/>
    <property type="molecule type" value="Genomic_DNA"/>
</dbReference>
<feature type="transmembrane region" description="Helical" evidence="1">
    <location>
        <begin position="45"/>
        <end position="71"/>
    </location>
</feature>
<gene>
    <name evidence="3" type="ORF">AHTJR_11970</name>
</gene>
<keyword evidence="1" id="KW-0472">Membrane</keyword>
<feature type="transmembrane region" description="Helical" evidence="1">
    <location>
        <begin position="142"/>
        <end position="165"/>
    </location>
</feature>
<evidence type="ECO:0000256" key="1">
    <source>
        <dbReference type="SAM" id="Phobius"/>
    </source>
</evidence>
<accession>A0A3R9QJN6</accession>
<dbReference type="InterPro" id="IPR018639">
    <property type="entry name" value="DUF2062"/>
</dbReference>
<dbReference type="Pfam" id="PF09835">
    <property type="entry name" value="DUF2062"/>
    <property type="match status" value="1"/>
</dbReference>
<keyword evidence="1" id="KW-0812">Transmembrane</keyword>
<dbReference type="PANTHER" id="PTHR40547">
    <property type="entry name" value="SLL0298 PROTEIN"/>
    <property type="match status" value="1"/>
</dbReference>
<sequence length="180" mass="20851">MPKLFFQKWLPSSEKIADLKLMKIFGTRTLNPLLWYVNRHSIAKAIGLGAFWGILPVPLHSLFIILTVLYFEVNLPLGLCMAWLTNPLTIVPILYLGFWFGTKIFHVNMINKDMLLGVLHQILNWLQNFGHGHIDLHLAKILITGLIIEAVLFALLFYIATHLIWRWMVIRKWKSRHSAG</sequence>
<proteinExistence type="predicted"/>
<evidence type="ECO:0000313" key="4">
    <source>
        <dbReference type="Proteomes" id="UP000294395"/>
    </source>
</evidence>
<feature type="transmembrane region" description="Helical" evidence="1">
    <location>
        <begin position="83"/>
        <end position="102"/>
    </location>
</feature>
<keyword evidence="1" id="KW-1133">Transmembrane helix</keyword>
<dbReference type="Proteomes" id="UP000294395">
    <property type="component" value="Chromosome"/>
</dbReference>
<organism evidence="3 4">
    <name type="scientific">Acinetobacter haemolyticus</name>
    <dbReference type="NCBI Taxonomy" id="29430"/>
    <lineage>
        <taxon>Bacteria</taxon>
        <taxon>Pseudomonadati</taxon>
        <taxon>Pseudomonadota</taxon>
        <taxon>Gammaproteobacteria</taxon>
        <taxon>Moraxellales</taxon>
        <taxon>Moraxellaceae</taxon>
        <taxon>Acinetobacter</taxon>
    </lineage>
</organism>
<protein>
    <submittedName>
        <fullName evidence="3">DUF2062 domain-containing protein</fullName>
    </submittedName>
</protein>
<evidence type="ECO:0000259" key="2">
    <source>
        <dbReference type="Pfam" id="PF09835"/>
    </source>
</evidence>